<proteinExistence type="predicted"/>
<dbReference type="PROSITE" id="PS51736">
    <property type="entry name" value="RECOMBINASES_3"/>
    <property type="match status" value="1"/>
</dbReference>
<dbReference type="Proteomes" id="UP000019024">
    <property type="component" value="Plasmid unnamed2"/>
</dbReference>
<dbReference type="GO" id="GO:0015074">
    <property type="term" value="P:DNA integration"/>
    <property type="evidence" value="ECO:0007669"/>
    <property type="project" value="UniProtKB-KW"/>
</dbReference>
<organism evidence="5 6">
    <name type="scientific">Halostagnicola larsenii XH-48</name>
    <dbReference type="NCBI Taxonomy" id="797299"/>
    <lineage>
        <taxon>Archaea</taxon>
        <taxon>Methanobacteriati</taxon>
        <taxon>Methanobacteriota</taxon>
        <taxon>Stenosarchaea group</taxon>
        <taxon>Halobacteria</taxon>
        <taxon>Halobacteriales</taxon>
        <taxon>Natrialbaceae</taxon>
        <taxon>Halostagnicola</taxon>
    </lineage>
</organism>
<dbReference type="SUPFAM" id="SSF53041">
    <property type="entry name" value="Resolvase-like"/>
    <property type="match status" value="1"/>
</dbReference>
<reference evidence="5 6" key="1">
    <citation type="submission" date="2014-01" db="EMBL/GenBank/DDBJ databases">
        <authorList>
            <consortium name="DOE Joint Genome Institute"/>
            <person name="Anderson I."/>
            <person name="Huntemann M."/>
            <person name="Han J."/>
            <person name="Chen A."/>
            <person name="Kyrpides N."/>
            <person name="Mavromatis K."/>
            <person name="Markowitz V."/>
            <person name="Palaniappan K."/>
            <person name="Ivanova N."/>
            <person name="Schaumberg A."/>
            <person name="Pati A."/>
            <person name="Liolios K."/>
            <person name="Nordberg H.P."/>
            <person name="Cantor M.N."/>
            <person name="Hua S.X."/>
            <person name="Woyke T."/>
        </authorList>
    </citation>
    <scope>NUCLEOTIDE SEQUENCE [LARGE SCALE GENOMIC DNA]</scope>
    <source>
        <strain evidence="5 6">XH-48</strain>
        <plasmid evidence="6">2</plasmid>
    </source>
</reference>
<accession>W0JYC7</accession>
<dbReference type="GO" id="GO:0003677">
    <property type="term" value="F:DNA binding"/>
    <property type="evidence" value="ECO:0007669"/>
    <property type="project" value="UniProtKB-KW"/>
</dbReference>
<dbReference type="KEGG" id="hlr:HALLA_01555"/>
<dbReference type="eggNOG" id="arCOG03162">
    <property type="taxonomic scope" value="Archaea"/>
</dbReference>
<dbReference type="AlphaFoldDB" id="W0JYC7"/>
<dbReference type="InterPro" id="IPR006118">
    <property type="entry name" value="Recombinase_CS"/>
</dbReference>
<evidence type="ECO:0000256" key="2">
    <source>
        <dbReference type="ARBA" id="ARBA00023125"/>
    </source>
</evidence>
<dbReference type="Gene3D" id="3.40.50.1390">
    <property type="entry name" value="Resolvase, N-terminal catalytic domain"/>
    <property type="match status" value="1"/>
</dbReference>
<evidence type="ECO:0000256" key="1">
    <source>
        <dbReference type="ARBA" id="ARBA00022908"/>
    </source>
</evidence>
<dbReference type="SMART" id="SM00857">
    <property type="entry name" value="Resolvase"/>
    <property type="match status" value="1"/>
</dbReference>
<evidence type="ECO:0000259" key="4">
    <source>
        <dbReference type="PROSITE" id="PS51736"/>
    </source>
</evidence>
<dbReference type="GO" id="GO:0000150">
    <property type="term" value="F:DNA strand exchange activity"/>
    <property type="evidence" value="ECO:0007669"/>
    <property type="project" value="InterPro"/>
</dbReference>
<dbReference type="EMBL" id="CP007057">
    <property type="protein sequence ID" value="AHG02013.1"/>
    <property type="molecule type" value="Genomic_DNA"/>
</dbReference>
<keyword evidence="5" id="KW-0614">Plasmid</keyword>
<dbReference type="PANTHER" id="PTHR30461">
    <property type="entry name" value="DNA-INVERTASE FROM LAMBDOID PROPHAGE"/>
    <property type="match status" value="1"/>
</dbReference>
<dbReference type="InterPro" id="IPR006119">
    <property type="entry name" value="Resolv_N"/>
</dbReference>
<dbReference type="Pfam" id="PF00239">
    <property type="entry name" value="Resolvase"/>
    <property type="match status" value="1"/>
</dbReference>
<evidence type="ECO:0000313" key="5">
    <source>
        <dbReference type="EMBL" id="AHG02013.1"/>
    </source>
</evidence>
<dbReference type="HOGENOM" id="CLU_1709066_0_0_2"/>
<dbReference type="PATRIC" id="fig|797299.3.peg.3701"/>
<evidence type="ECO:0000313" key="6">
    <source>
        <dbReference type="Proteomes" id="UP000019024"/>
    </source>
</evidence>
<dbReference type="PANTHER" id="PTHR30461:SF23">
    <property type="entry name" value="DNA RECOMBINASE-RELATED"/>
    <property type="match status" value="1"/>
</dbReference>
<gene>
    <name evidence="5" type="ORF">HALLA_01555</name>
</gene>
<keyword evidence="1" id="KW-0229">DNA integration</keyword>
<keyword evidence="3" id="KW-0233">DNA recombination</keyword>
<dbReference type="CDD" id="cd03768">
    <property type="entry name" value="SR_ResInv"/>
    <property type="match status" value="1"/>
</dbReference>
<feature type="domain" description="Resolvase/invertase-type recombinase catalytic" evidence="4">
    <location>
        <begin position="2"/>
        <end position="145"/>
    </location>
</feature>
<dbReference type="eggNOG" id="arCOG02134">
    <property type="taxonomic scope" value="Archaea"/>
</dbReference>
<keyword evidence="2" id="KW-0238">DNA-binding</keyword>
<evidence type="ECO:0000256" key="3">
    <source>
        <dbReference type="ARBA" id="ARBA00023172"/>
    </source>
</evidence>
<dbReference type="InterPro" id="IPR036162">
    <property type="entry name" value="Resolvase-like_N_sf"/>
</dbReference>
<dbReference type="InterPro" id="IPR050639">
    <property type="entry name" value="SSR_resolvase"/>
</dbReference>
<geneLocation type="plasmid" evidence="5">
    <name>unnamed</name>
</geneLocation>
<dbReference type="PROSITE" id="PS00397">
    <property type="entry name" value="RECOMBINASES_1"/>
    <property type="match status" value="1"/>
</dbReference>
<keyword evidence="6" id="KW-1185">Reference proteome</keyword>
<sequence>MNIAAYVRVSTDDQNENRQMRAIRQKYSEEGNQIEWFCDLGESGASVSREEYQRLREHVAGYDVVVAHELDRLGRSFADLAGFVDDLREKDVDIDLVNQPIGTVGEDDWMAEMMLNMMMVFAVRLHATGCSLRETQAILRLIGVERTYQAIWH</sequence>
<name>W0JYC7_9EURY</name>
<protein>
    <recommendedName>
        <fullName evidence="4">Resolvase/invertase-type recombinase catalytic domain-containing protein</fullName>
    </recommendedName>
</protein>